<gene>
    <name evidence="21" type="ORF">LSH36_384g05087</name>
</gene>
<evidence type="ECO:0000256" key="13">
    <source>
        <dbReference type="ARBA" id="ARBA00048679"/>
    </source>
</evidence>
<evidence type="ECO:0000259" key="20">
    <source>
        <dbReference type="PROSITE" id="PS50011"/>
    </source>
</evidence>
<keyword evidence="8 16" id="KW-0547">Nucleotide-binding</keyword>
<comment type="catalytic activity">
    <reaction evidence="12">
        <text>L-threonyl-[protein] + ATP = O-phospho-L-threonyl-[protein] + ADP + H(+)</text>
        <dbReference type="Rhea" id="RHEA:46608"/>
        <dbReference type="Rhea" id="RHEA-COMP:11060"/>
        <dbReference type="Rhea" id="RHEA-COMP:11605"/>
        <dbReference type="ChEBI" id="CHEBI:15378"/>
        <dbReference type="ChEBI" id="CHEBI:30013"/>
        <dbReference type="ChEBI" id="CHEBI:30616"/>
        <dbReference type="ChEBI" id="CHEBI:61977"/>
        <dbReference type="ChEBI" id="CHEBI:456216"/>
        <dbReference type="EC" id="2.7.11.1"/>
    </reaction>
</comment>
<evidence type="ECO:0000256" key="12">
    <source>
        <dbReference type="ARBA" id="ARBA00047899"/>
    </source>
</evidence>
<evidence type="ECO:0000256" key="14">
    <source>
        <dbReference type="ARBA" id="ARBA00069491"/>
    </source>
</evidence>
<protein>
    <recommendedName>
        <fullName evidence="14">Serine/threonine-protein kinase NIM1</fullName>
        <ecNumber evidence="3">2.7.11.1</ecNumber>
    </recommendedName>
    <alternativeName>
        <fullName evidence="15">NIM1 serine/threonine-protein kinase</fullName>
    </alternativeName>
</protein>
<dbReference type="InterPro" id="IPR011009">
    <property type="entry name" value="Kinase-like_dom_sf"/>
</dbReference>
<keyword evidence="19" id="KW-0472">Membrane</keyword>
<feature type="binding site" evidence="16">
    <location>
        <position position="103"/>
    </location>
    <ligand>
        <name>ATP</name>
        <dbReference type="ChEBI" id="CHEBI:30616"/>
    </ligand>
</feature>
<dbReference type="GO" id="GO:0046872">
    <property type="term" value="F:metal ion binding"/>
    <property type="evidence" value="ECO:0007669"/>
    <property type="project" value="UniProtKB-KW"/>
</dbReference>
<evidence type="ECO:0000256" key="4">
    <source>
        <dbReference type="ARBA" id="ARBA00022527"/>
    </source>
</evidence>
<evidence type="ECO:0000256" key="11">
    <source>
        <dbReference type="ARBA" id="ARBA00022842"/>
    </source>
</evidence>
<dbReference type="PROSITE" id="PS00108">
    <property type="entry name" value="PROTEIN_KINASE_ST"/>
    <property type="match status" value="1"/>
</dbReference>
<keyword evidence="22" id="KW-1185">Reference proteome</keyword>
<keyword evidence="4 17" id="KW-0723">Serine/threonine-protein kinase</keyword>
<dbReference type="Gene3D" id="1.10.510.10">
    <property type="entry name" value="Transferase(Phosphotransferase) domain 1"/>
    <property type="match status" value="1"/>
</dbReference>
<evidence type="ECO:0000256" key="2">
    <source>
        <dbReference type="ARBA" id="ARBA00006692"/>
    </source>
</evidence>
<dbReference type="SMART" id="SM00220">
    <property type="entry name" value="S_TKc"/>
    <property type="match status" value="1"/>
</dbReference>
<dbReference type="InterPro" id="IPR008271">
    <property type="entry name" value="Ser/Thr_kinase_AS"/>
</dbReference>
<dbReference type="EMBL" id="JAODUP010000384">
    <property type="protein sequence ID" value="KAK2150883.1"/>
    <property type="molecule type" value="Genomic_DNA"/>
</dbReference>
<dbReference type="PANTHER" id="PTHR24346:SF49">
    <property type="entry name" value="NIM1 SERINE_THREONINE PROTEIN KINASE"/>
    <property type="match status" value="1"/>
</dbReference>
<evidence type="ECO:0000256" key="5">
    <source>
        <dbReference type="ARBA" id="ARBA00022553"/>
    </source>
</evidence>
<dbReference type="GO" id="GO:0005737">
    <property type="term" value="C:cytoplasm"/>
    <property type="evidence" value="ECO:0007669"/>
    <property type="project" value="TreeGrafter"/>
</dbReference>
<evidence type="ECO:0000256" key="1">
    <source>
        <dbReference type="ARBA" id="ARBA00001946"/>
    </source>
</evidence>
<feature type="transmembrane region" description="Helical" evidence="19">
    <location>
        <begin position="247"/>
        <end position="271"/>
    </location>
</feature>
<evidence type="ECO:0000256" key="9">
    <source>
        <dbReference type="ARBA" id="ARBA00022777"/>
    </source>
</evidence>
<keyword evidence="19" id="KW-1133">Transmembrane helix</keyword>
<evidence type="ECO:0000256" key="3">
    <source>
        <dbReference type="ARBA" id="ARBA00012513"/>
    </source>
</evidence>
<evidence type="ECO:0000256" key="7">
    <source>
        <dbReference type="ARBA" id="ARBA00022723"/>
    </source>
</evidence>
<evidence type="ECO:0000256" key="10">
    <source>
        <dbReference type="ARBA" id="ARBA00022840"/>
    </source>
</evidence>
<evidence type="ECO:0000256" key="17">
    <source>
        <dbReference type="RuleBase" id="RU000304"/>
    </source>
</evidence>
<dbReference type="GO" id="GO:0035556">
    <property type="term" value="P:intracellular signal transduction"/>
    <property type="evidence" value="ECO:0007669"/>
    <property type="project" value="TreeGrafter"/>
</dbReference>
<dbReference type="PROSITE" id="PS00107">
    <property type="entry name" value="PROTEIN_KINASE_ATP"/>
    <property type="match status" value="1"/>
</dbReference>
<keyword evidence="11" id="KW-0460">Magnesium</keyword>
<keyword evidence="5" id="KW-0597">Phosphoprotein</keyword>
<comment type="caution">
    <text evidence="21">The sequence shown here is derived from an EMBL/GenBank/DDBJ whole genome shotgun (WGS) entry which is preliminary data.</text>
</comment>
<dbReference type="EC" id="2.7.11.1" evidence="3"/>
<comment type="cofactor">
    <cofactor evidence="1">
        <name>Mg(2+)</name>
        <dbReference type="ChEBI" id="CHEBI:18420"/>
    </cofactor>
</comment>
<feature type="region of interest" description="Disordered" evidence="18">
    <location>
        <begin position="1"/>
        <end position="45"/>
    </location>
</feature>
<dbReference type="PROSITE" id="PS50011">
    <property type="entry name" value="PROTEIN_KINASE_DOM"/>
    <property type="match status" value="1"/>
</dbReference>
<dbReference type="PANTHER" id="PTHR24346">
    <property type="entry name" value="MAP/MICROTUBULE AFFINITY-REGULATING KINASE"/>
    <property type="match status" value="1"/>
</dbReference>
<keyword evidence="9" id="KW-0418">Kinase</keyword>
<keyword evidence="19" id="KW-0812">Transmembrane</keyword>
<comment type="catalytic activity">
    <reaction evidence="13">
        <text>L-seryl-[protein] + ATP = O-phospho-L-seryl-[protein] + ADP + H(+)</text>
        <dbReference type="Rhea" id="RHEA:17989"/>
        <dbReference type="Rhea" id="RHEA-COMP:9863"/>
        <dbReference type="Rhea" id="RHEA-COMP:11604"/>
        <dbReference type="ChEBI" id="CHEBI:15378"/>
        <dbReference type="ChEBI" id="CHEBI:29999"/>
        <dbReference type="ChEBI" id="CHEBI:30616"/>
        <dbReference type="ChEBI" id="CHEBI:83421"/>
        <dbReference type="ChEBI" id="CHEBI:456216"/>
        <dbReference type="EC" id="2.7.11.1"/>
    </reaction>
</comment>
<dbReference type="FunFam" id="1.10.510.10:FF:000346">
    <property type="entry name" value="Serine/threonine-protein kinase NIM1"/>
    <property type="match status" value="1"/>
</dbReference>
<feature type="domain" description="Protein kinase" evidence="20">
    <location>
        <begin position="74"/>
        <end position="325"/>
    </location>
</feature>
<evidence type="ECO:0000313" key="21">
    <source>
        <dbReference type="EMBL" id="KAK2150883.1"/>
    </source>
</evidence>
<dbReference type="FunFam" id="3.30.200.20:FF:000003">
    <property type="entry name" value="Non-specific serine/threonine protein kinase"/>
    <property type="match status" value="1"/>
</dbReference>
<dbReference type="SUPFAM" id="SSF56112">
    <property type="entry name" value="Protein kinase-like (PK-like)"/>
    <property type="match status" value="1"/>
</dbReference>
<dbReference type="GO" id="GO:0050321">
    <property type="term" value="F:tau-protein kinase activity"/>
    <property type="evidence" value="ECO:0007669"/>
    <property type="project" value="TreeGrafter"/>
</dbReference>
<dbReference type="Pfam" id="PF00069">
    <property type="entry name" value="Pkinase"/>
    <property type="match status" value="1"/>
</dbReference>
<feature type="compositionally biased region" description="Polar residues" evidence="18">
    <location>
        <begin position="25"/>
        <end position="38"/>
    </location>
</feature>
<accession>A0AAD9JDT4</accession>
<dbReference type="InterPro" id="IPR049571">
    <property type="entry name" value="NIM1K_STKc"/>
</dbReference>
<dbReference type="GO" id="GO:0000226">
    <property type="term" value="P:microtubule cytoskeleton organization"/>
    <property type="evidence" value="ECO:0007669"/>
    <property type="project" value="TreeGrafter"/>
</dbReference>
<reference evidence="21" key="1">
    <citation type="journal article" date="2023" name="Mol. Biol. Evol.">
        <title>Third-Generation Sequencing Reveals the Adaptive Role of the Epigenome in Three Deep-Sea Polychaetes.</title>
        <authorList>
            <person name="Perez M."/>
            <person name="Aroh O."/>
            <person name="Sun Y."/>
            <person name="Lan Y."/>
            <person name="Juniper S.K."/>
            <person name="Young C.R."/>
            <person name="Angers B."/>
            <person name="Qian P.Y."/>
        </authorList>
    </citation>
    <scope>NUCLEOTIDE SEQUENCE</scope>
    <source>
        <strain evidence="21">P08H-3</strain>
    </source>
</reference>
<evidence type="ECO:0000256" key="16">
    <source>
        <dbReference type="PROSITE-ProRule" id="PRU10141"/>
    </source>
</evidence>
<organism evidence="21 22">
    <name type="scientific">Paralvinella palmiformis</name>
    <dbReference type="NCBI Taxonomy" id="53620"/>
    <lineage>
        <taxon>Eukaryota</taxon>
        <taxon>Metazoa</taxon>
        <taxon>Spiralia</taxon>
        <taxon>Lophotrochozoa</taxon>
        <taxon>Annelida</taxon>
        <taxon>Polychaeta</taxon>
        <taxon>Sedentaria</taxon>
        <taxon>Canalipalpata</taxon>
        <taxon>Terebellida</taxon>
        <taxon>Terebelliformia</taxon>
        <taxon>Alvinellidae</taxon>
        <taxon>Paralvinella</taxon>
    </lineage>
</organism>
<name>A0AAD9JDT4_9ANNE</name>
<dbReference type="Proteomes" id="UP001208570">
    <property type="component" value="Unassembled WGS sequence"/>
</dbReference>
<keyword evidence="7" id="KW-0479">Metal-binding</keyword>
<keyword evidence="10 16" id="KW-0067">ATP-binding</keyword>
<keyword evidence="6" id="KW-0808">Transferase</keyword>
<dbReference type="InterPro" id="IPR000719">
    <property type="entry name" value="Prot_kinase_dom"/>
</dbReference>
<evidence type="ECO:0000313" key="22">
    <source>
        <dbReference type="Proteomes" id="UP001208570"/>
    </source>
</evidence>
<dbReference type="GO" id="GO:0005524">
    <property type="term" value="F:ATP binding"/>
    <property type="evidence" value="ECO:0007669"/>
    <property type="project" value="UniProtKB-UniRule"/>
</dbReference>
<evidence type="ECO:0000256" key="15">
    <source>
        <dbReference type="ARBA" id="ARBA00080118"/>
    </source>
</evidence>
<comment type="similarity">
    <text evidence="2">Belongs to the protein kinase superfamily. CAMK Ser/Thr protein kinase family.</text>
</comment>
<dbReference type="InterPro" id="IPR017441">
    <property type="entry name" value="Protein_kinase_ATP_BS"/>
</dbReference>
<evidence type="ECO:0000256" key="19">
    <source>
        <dbReference type="SAM" id="Phobius"/>
    </source>
</evidence>
<evidence type="ECO:0000256" key="6">
    <source>
        <dbReference type="ARBA" id="ARBA00022679"/>
    </source>
</evidence>
<proteinExistence type="inferred from homology"/>
<dbReference type="CDD" id="cd14075">
    <property type="entry name" value="STKc_NIM1"/>
    <property type="match status" value="1"/>
</dbReference>
<dbReference type="AlphaFoldDB" id="A0AAD9JDT4"/>
<evidence type="ECO:0000256" key="8">
    <source>
        <dbReference type="ARBA" id="ARBA00022741"/>
    </source>
</evidence>
<sequence>MVEVKTPLSPDTDMSASALADRSEVSLTKGQLQDGDSSQESERKLTPYERLSYDLSNDKRCLKEITLGKRIGFYRIRGELGNGNFSQVKMGIHSLTKEKVAIKILDKTKLDQKTQRLLSREISSMEKLHHPNIIRLYEVVETLAKLHIVMEYAGGGELFTKISNEGRLPEVDAKFLFAQIVAAVRHMHDMHIIHRDLKAENVFFAGPKTVKVGDLGFSTFSQSDETLSTFCGSPPYAAPELFKDESYFGVFVDIWALGIMLYFMVTGIMPFRAETVAKLKKCILEGNYTIPPYVSDSCQFLIRGILRPVPQDRFALDEIKNSDWLEGEDFPEPLEPYQLNPSLQMAGLPDEEMEARNYLKELGITEEHFRQTSGRDSRSSITGAYRIILHKIHKKHSNAEDYLEQNNVNHQYNNHGYRTGKENNLQRGANIQKKESRMCTIL</sequence>
<evidence type="ECO:0000256" key="18">
    <source>
        <dbReference type="SAM" id="MobiDB-lite"/>
    </source>
</evidence>